<dbReference type="Pfam" id="PF00773">
    <property type="entry name" value="RNB"/>
    <property type="match status" value="1"/>
</dbReference>
<dbReference type="PANTHER" id="PTHR23355:SF65">
    <property type="entry name" value="EXORIBONUCLEASE CYT-4, PUTATIVE (AFU_ORTHOLOGUE AFUA_7G01550)-RELATED"/>
    <property type="match status" value="1"/>
</dbReference>
<dbReference type="SMART" id="SM00955">
    <property type="entry name" value="RNB"/>
    <property type="match status" value="1"/>
</dbReference>
<dbReference type="GO" id="GO:0008859">
    <property type="term" value="F:exoribonuclease II activity"/>
    <property type="evidence" value="ECO:0007669"/>
    <property type="project" value="UniProtKB-EC"/>
</dbReference>
<dbReference type="PANTHER" id="PTHR23355">
    <property type="entry name" value="RIBONUCLEASE"/>
    <property type="match status" value="1"/>
</dbReference>
<proteinExistence type="predicted"/>
<evidence type="ECO:0000256" key="1">
    <source>
        <dbReference type="SAM" id="MobiDB-lite"/>
    </source>
</evidence>
<protein>
    <submittedName>
        <fullName evidence="3">3'-5' RNA exonuclease complex component</fullName>
        <ecNumber evidence="3">3.1.13.1</ecNumber>
    </submittedName>
</protein>
<dbReference type="Proteomes" id="UP001498398">
    <property type="component" value="Unassembled WGS sequence"/>
</dbReference>
<evidence type="ECO:0000313" key="4">
    <source>
        <dbReference type="Proteomes" id="UP001498398"/>
    </source>
</evidence>
<reference evidence="3 4" key="1">
    <citation type="submission" date="2024-01" db="EMBL/GenBank/DDBJ databases">
        <title>A draft genome for the cacao thread blight pathogen Marasmiellus scandens.</title>
        <authorList>
            <person name="Baruah I.K."/>
            <person name="Leung J."/>
            <person name="Bukari Y."/>
            <person name="Amoako-Attah I."/>
            <person name="Meinhardt L.W."/>
            <person name="Bailey B.A."/>
            <person name="Cohen S.P."/>
        </authorList>
    </citation>
    <scope>NUCLEOTIDE SEQUENCE [LARGE SCALE GENOMIC DNA]</scope>
    <source>
        <strain evidence="3 4">GH-19</strain>
    </source>
</reference>
<comment type="caution">
    <text evidence="3">The sequence shown here is derived from an EMBL/GenBank/DDBJ whole genome shotgun (WGS) entry which is preliminary data.</text>
</comment>
<dbReference type="EC" id="3.1.13.1" evidence="3"/>
<organism evidence="3 4">
    <name type="scientific">Marasmiellus scandens</name>
    <dbReference type="NCBI Taxonomy" id="2682957"/>
    <lineage>
        <taxon>Eukaryota</taxon>
        <taxon>Fungi</taxon>
        <taxon>Dikarya</taxon>
        <taxon>Basidiomycota</taxon>
        <taxon>Agaricomycotina</taxon>
        <taxon>Agaricomycetes</taxon>
        <taxon>Agaricomycetidae</taxon>
        <taxon>Agaricales</taxon>
        <taxon>Marasmiineae</taxon>
        <taxon>Omphalotaceae</taxon>
        <taxon>Marasmiellus</taxon>
    </lineage>
</organism>
<gene>
    <name evidence="3" type="primary">MSU1</name>
    <name evidence="3" type="ORF">VKT23_006809</name>
</gene>
<accession>A0ABR1JM74</accession>
<name>A0ABR1JM74_9AGAR</name>
<dbReference type="SUPFAM" id="SSF50249">
    <property type="entry name" value="Nucleic acid-binding proteins"/>
    <property type="match status" value="1"/>
</dbReference>
<evidence type="ECO:0000259" key="2">
    <source>
        <dbReference type="SMART" id="SM00955"/>
    </source>
</evidence>
<feature type="compositionally biased region" description="Basic residues" evidence="1">
    <location>
        <begin position="17"/>
        <end position="29"/>
    </location>
</feature>
<feature type="domain" description="RNB" evidence="2">
    <location>
        <begin position="456"/>
        <end position="808"/>
    </location>
</feature>
<keyword evidence="3" id="KW-0378">Hydrolase</keyword>
<dbReference type="InterPro" id="IPR050180">
    <property type="entry name" value="RNR_Ribonuclease"/>
</dbReference>
<keyword evidence="4" id="KW-1185">Reference proteome</keyword>
<keyword evidence="3" id="KW-0540">Nuclease</keyword>
<keyword evidence="3" id="KW-0269">Exonuclease</keyword>
<feature type="region of interest" description="Disordered" evidence="1">
    <location>
        <begin position="1"/>
        <end position="40"/>
    </location>
</feature>
<evidence type="ECO:0000313" key="3">
    <source>
        <dbReference type="EMBL" id="KAK7463459.1"/>
    </source>
</evidence>
<dbReference type="InterPro" id="IPR001900">
    <property type="entry name" value="RNase_II/R"/>
</dbReference>
<feature type="compositionally biased region" description="Low complexity" evidence="1">
    <location>
        <begin position="1"/>
        <end position="16"/>
    </location>
</feature>
<sequence length="937" mass="105344">MYGRSRTLLTPSTTRAARYHAKSSKKRLPPRPQEPNPRFLQDANNVINKATRQPPGWTHTPSLRGEEKRFESKIAVLKQSAPKSIEKQGYINTAREPGSYSGPAEEGISSDKTYEVGTFVEFRLEKWTACAVIIGQVYIERRHHLICLTTDGEVWETQKDDVVFEIPNFVSPDLAESCGPDEIAANKNQLKARVEVLRHLSKFLKSVDDAANGISSLQLDVYSLSKSPDPHKWGTVTTKEVAHLMTKKPSLVTYFAAHRHMMNHPQYFIADHNFIASQRFRVRPQANLDRLNAVKDWCAIKNGPVTSFVKKARQIRDAHRLLLDERYRESPSRQLASHSWDDNDKVILQFLLDSLRPRLMNQTDVYALGTGFVCKQVMTELEKVDDTATHQLLIELGVIAPWQDLTDLREDLDLDIEGTKMKRLDAVISKSFGRPPTQDLLGPEDFYPSDPSESFRHDFGDMPVYVIDEPTASELDDGVSIEAIPSEPDAFWLHVHIADPASLIPPSHVLAKNAHEMTESVYLYHTTHHMLPPSLTHHSEYGLSLGALAKGVSRRVLTFSAKVSSNGDILDYKLRPGLVKNIIVTSYASVDAALGERTALPNLPFGDVLAPQPIKPHNESDILQFKYLRSIKDSMVQRRLKDGVYNHDFVNSELVDFKIPSFTTRPTMEPGIFTGFPEAKFVARSVENSDIGAHAIVSECMKIACRVASRYCADHNIPVLRRYATRPVASSDSAFQTILDNRGPNGYVSYSITSSRLISESVAGYSTEPREHFGNGVAEGEGYVRATSPLRRYTDLITAWQIHAHIQGKPLPFSEEWMNDFCVTLKAKERLMRRAVGLHQSFWTTLYIQRWMKLKAEGLLRDRPDPLERLFATTTTSPQSTLTRQFSAECLVKNLGIKAVLLGVDEHLLPGSTVPVELTALRLGVRPQIQATVKLTQ</sequence>
<dbReference type="InterPro" id="IPR012340">
    <property type="entry name" value="NA-bd_OB-fold"/>
</dbReference>
<dbReference type="EMBL" id="JBANRG010000009">
    <property type="protein sequence ID" value="KAK7463459.1"/>
    <property type="molecule type" value="Genomic_DNA"/>
</dbReference>